<dbReference type="EMBL" id="MU794993">
    <property type="protein sequence ID" value="KAJ3813421.1"/>
    <property type="molecule type" value="Genomic_DNA"/>
</dbReference>
<protein>
    <submittedName>
        <fullName evidence="1">Uncharacterized protein</fullName>
    </submittedName>
</protein>
<sequence length="268" mass="29660">MACVAQWADSSLDTRSITRLASGTLHTRRNIVAIYIRTILSQRVLSYLYRDIKTASTVNIATLLLCFSRVVYGLKLEICILLPLVLLLTSFSRALKKRVDVCARVCTQVIVDPSKVDLEALDFAPQSTCIADIEAVFLRIYSPAQHSQAINIPQIPVVQMGAFNTIGSTTLYNPPFCAFFHCPLIALVCFLKYSMVPLLVSALGLGDNSSEHDSLPPMFIFSLTFGTIYMFALLAVAVIWALFAYHHLPTVEEICSDIVKDITLFVSS</sequence>
<name>A0ACC1U9D6_9AGAR</name>
<proteinExistence type="predicted"/>
<gene>
    <name evidence="1" type="ORF">F5876DRAFT_73879</name>
</gene>
<comment type="caution">
    <text evidence="1">The sequence shown here is derived from an EMBL/GenBank/DDBJ whole genome shotgun (WGS) entry which is preliminary data.</text>
</comment>
<evidence type="ECO:0000313" key="1">
    <source>
        <dbReference type="EMBL" id="KAJ3813421.1"/>
    </source>
</evidence>
<dbReference type="Proteomes" id="UP001163835">
    <property type="component" value="Unassembled WGS sequence"/>
</dbReference>
<keyword evidence="2" id="KW-1185">Reference proteome</keyword>
<organism evidence="1 2">
    <name type="scientific">Lentinula aff. lateritia</name>
    <dbReference type="NCBI Taxonomy" id="2804960"/>
    <lineage>
        <taxon>Eukaryota</taxon>
        <taxon>Fungi</taxon>
        <taxon>Dikarya</taxon>
        <taxon>Basidiomycota</taxon>
        <taxon>Agaricomycotina</taxon>
        <taxon>Agaricomycetes</taxon>
        <taxon>Agaricomycetidae</taxon>
        <taxon>Agaricales</taxon>
        <taxon>Marasmiineae</taxon>
        <taxon>Omphalotaceae</taxon>
        <taxon>Lentinula</taxon>
    </lineage>
</organism>
<evidence type="ECO:0000313" key="2">
    <source>
        <dbReference type="Proteomes" id="UP001163835"/>
    </source>
</evidence>
<accession>A0ACC1U9D6</accession>
<reference evidence="1" key="1">
    <citation type="submission" date="2022-09" db="EMBL/GenBank/DDBJ databases">
        <title>A Global Phylogenomic Analysis of the Shiitake Genus Lentinula.</title>
        <authorList>
            <consortium name="DOE Joint Genome Institute"/>
            <person name="Sierra-Patev S."/>
            <person name="Min B."/>
            <person name="Naranjo-Ortiz M."/>
            <person name="Looney B."/>
            <person name="Konkel Z."/>
            <person name="Slot J.C."/>
            <person name="Sakamoto Y."/>
            <person name="Steenwyk J.L."/>
            <person name="Rokas A."/>
            <person name="Carro J."/>
            <person name="Camarero S."/>
            <person name="Ferreira P."/>
            <person name="Molpeceres G."/>
            <person name="Ruiz-Duenas F.J."/>
            <person name="Serrano A."/>
            <person name="Henrissat B."/>
            <person name="Drula E."/>
            <person name="Hughes K.W."/>
            <person name="Mata J.L."/>
            <person name="Ishikawa N.K."/>
            <person name="Vargas-Isla R."/>
            <person name="Ushijima S."/>
            <person name="Smith C.A."/>
            <person name="Ahrendt S."/>
            <person name="Andreopoulos W."/>
            <person name="He G."/>
            <person name="Labutti K."/>
            <person name="Lipzen A."/>
            <person name="Ng V."/>
            <person name="Riley R."/>
            <person name="Sandor L."/>
            <person name="Barry K."/>
            <person name="Martinez A.T."/>
            <person name="Xiao Y."/>
            <person name="Gibbons J.G."/>
            <person name="Terashima K."/>
            <person name="Grigoriev I.V."/>
            <person name="Hibbett D.S."/>
        </authorList>
    </citation>
    <scope>NUCLEOTIDE SEQUENCE</scope>
    <source>
        <strain evidence="1">TMI1499</strain>
    </source>
</reference>